<dbReference type="InParanoid" id="A0A5F7ZHD4"/>
<dbReference type="PRINTS" id="PR02045">
    <property type="entry name" value="F138DOMAIN"/>
</dbReference>
<dbReference type="PANTHER" id="PTHR12138:SF133">
    <property type="entry name" value="SECRETED PROTEIN"/>
    <property type="match status" value="1"/>
</dbReference>
<dbReference type="PANTHER" id="PTHR12138">
    <property type="entry name" value="PRIMATE-EXPANDED PROTEIN FAMILY"/>
    <property type="match status" value="1"/>
</dbReference>
<feature type="transmembrane region" description="Helical" evidence="1">
    <location>
        <begin position="12"/>
        <end position="32"/>
    </location>
</feature>
<reference evidence="3" key="1">
    <citation type="journal article" date="2007" name="Science">
        <title>Evolutionary and biomedical insights from the rhesus macaque genome.</title>
        <authorList>
            <person name="Gibbs R.A."/>
            <person name="Rogers J."/>
            <person name="Katze M.G."/>
            <person name="Bumgarner R."/>
            <person name="Weinstock G.M."/>
            <person name="Mardis E.R."/>
            <person name="Remington K.A."/>
            <person name="Strausberg R.L."/>
            <person name="Venter J.C."/>
            <person name="Wilson R.K."/>
            <person name="Batzer M.A."/>
            <person name="Bustamante C.D."/>
            <person name="Eichler E.E."/>
            <person name="Hahn M.W."/>
            <person name="Hardison R.C."/>
            <person name="Makova K.D."/>
            <person name="Miller W."/>
            <person name="Milosavljevic A."/>
            <person name="Palermo R.E."/>
            <person name="Siepel A."/>
            <person name="Sikela J.M."/>
            <person name="Attaway T."/>
            <person name="Bell S."/>
            <person name="Bernard K.E."/>
            <person name="Buhay C.J."/>
            <person name="Chandrabose M.N."/>
            <person name="Dao M."/>
            <person name="Davis C."/>
            <person name="Delehaunty K.D."/>
            <person name="Ding Y."/>
            <person name="Dinh H.H."/>
            <person name="Dugan-Rocha S."/>
            <person name="Fulton L.A."/>
            <person name="Gabisi R.A."/>
            <person name="Garner T.T."/>
            <person name="Godfrey J."/>
            <person name="Hawes A.C."/>
            <person name="Hernandez J."/>
            <person name="Hines S."/>
            <person name="Holder M."/>
            <person name="Hume J."/>
            <person name="Jhangiani S.N."/>
            <person name="Joshi V."/>
            <person name="Khan Z.M."/>
            <person name="Kirkness E.F."/>
            <person name="Cree A."/>
            <person name="Fowler R.G."/>
            <person name="Lee S."/>
            <person name="Lewis L.R."/>
            <person name="Li Z."/>
            <person name="Liu Y.-S."/>
            <person name="Moore S.M."/>
            <person name="Muzny D."/>
            <person name="Nazareth L.V."/>
            <person name="Ngo D.N."/>
            <person name="Okwuonu G.O."/>
            <person name="Pai G."/>
            <person name="Parker D."/>
            <person name="Paul H.A."/>
            <person name="Pfannkoch C."/>
            <person name="Pohl C.S."/>
            <person name="Rogers Y.-H.C."/>
            <person name="Ruiz S.J."/>
            <person name="Sabo A."/>
            <person name="Santibanez J."/>
            <person name="Schneider B.W."/>
            <person name="Smith S.M."/>
            <person name="Sodergren E."/>
            <person name="Svatek A.F."/>
            <person name="Utterback T.R."/>
            <person name="Vattathil S."/>
            <person name="Warren W."/>
            <person name="White C.S."/>
            <person name="Chinwalla A.T."/>
            <person name="Feng Y."/>
            <person name="Halpern A.L."/>
            <person name="Hillier L.W."/>
            <person name="Huang X."/>
            <person name="Minx P."/>
            <person name="Nelson J.O."/>
            <person name="Pepin K.H."/>
            <person name="Qin X."/>
            <person name="Sutton G.G."/>
            <person name="Venter E."/>
            <person name="Walenz B.P."/>
            <person name="Wallis J.W."/>
            <person name="Worley K.C."/>
            <person name="Yang S.-P."/>
            <person name="Jones S.M."/>
            <person name="Marra M.A."/>
            <person name="Rocchi M."/>
            <person name="Schein J.E."/>
            <person name="Baertsch R."/>
            <person name="Clarke L."/>
            <person name="Csuros M."/>
            <person name="Glasscock J."/>
            <person name="Harris R.A."/>
            <person name="Havlak P."/>
            <person name="Jackson A.R."/>
            <person name="Jiang H."/>
            <person name="Liu Y."/>
            <person name="Messina D.N."/>
            <person name="Shen Y."/>
            <person name="Song H.X.-Z."/>
            <person name="Wylie T."/>
            <person name="Zhang L."/>
            <person name="Birney E."/>
            <person name="Han K."/>
            <person name="Konkel M.K."/>
            <person name="Lee J."/>
            <person name="Smit A.F.A."/>
            <person name="Ullmer B."/>
            <person name="Wang H."/>
            <person name="Xing J."/>
            <person name="Burhans R."/>
            <person name="Cheng Z."/>
            <person name="Karro J.E."/>
            <person name="Ma J."/>
            <person name="Raney B."/>
            <person name="She X."/>
            <person name="Cox M.J."/>
            <person name="Demuth J.P."/>
            <person name="Dumas L.J."/>
            <person name="Han S.-G."/>
            <person name="Hopkins J."/>
            <person name="Karimpour-Fard A."/>
            <person name="Kim Y.H."/>
            <person name="Pollack J.R."/>
            <person name="Vinar T."/>
            <person name="Addo-Quaye C."/>
            <person name="Degenhardt J."/>
            <person name="Denby A."/>
            <person name="Hubisz M.J."/>
            <person name="Indap A."/>
            <person name="Kosiol C."/>
            <person name="Lahn B.T."/>
            <person name="Lawson H.A."/>
            <person name="Marklein A."/>
            <person name="Nielsen R."/>
            <person name="Vallender E.J."/>
            <person name="Clark A.G."/>
            <person name="Ferguson B."/>
            <person name="Hernandez R.D."/>
            <person name="Hirani K."/>
            <person name="Kehrer-Sawatzki H."/>
            <person name="Kolb J."/>
            <person name="Patil S."/>
            <person name="Pu L.-L."/>
            <person name="Ren Y."/>
            <person name="Smith D.G."/>
            <person name="Wheeler D.A."/>
            <person name="Schenck I."/>
            <person name="Ball E.V."/>
            <person name="Chen R."/>
            <person name="Cooper D.N."/>
            <person name="Giardine B."/>
            <person name="Hsu F."/>
            <person name="Kent W.J."/>
            <person name="Lesk A."/>
            <person name="Nelson D.L."/>
            <person name="O'brien W.E."/>
            <person name="Pruefer K."/>
            <person name="Stenson P.D."/>
            <person name="Wallace J.C."/>
            <person name="Ke H."/>
            <person name="Liu X.-M."/>
            <person name="Wang P."/>
            <person name="Xiang A.P."/>
            <person name="Yang F."/>
            <person name="Barber G.P."/>
            <person name="Haussler D."/>
            <person name="Karolchik D."/>
            <person name="Kern A.D."/>
            <person name="Kuhn R.M."/>
            <person name="Smith K.E."/>
            <person name="Zwieg A.S."/>
        </authorList>
    </citation>
    <scope>NUCLEOTIDE SEQUENCE [LARGE SCALE GENOMIC DNA]</scope>
    <source>
        <strain evidence="3">17573</strain>
    </source>
</reference>
<dbReference type="Proteomes" id="UP000006718">
    <property type="component" value="Chromosome 10"/>
</dbReference>
<proteinExistence type="predicted"/>
<dbReference type="GeneTree" id="ENSGT01150000286943"/>
<organism evidence="2 3">
    <name type="scientific">Macaca mulatta</name>
    <name type="common">Rhesus macaque</name>
    <dbReference type="NCBI Taxonomy" id="9544"/>
    <lineage>
        <taxon>Eukaryota</taxon>
        <taxon>Metazoa</taxon>
        <taxon>Chordata</taxon>
        <taxon>Craniata</taxon>
        <taxon>Vertebrata</taxon>
        <taxon>Euteleostomi</taxon>
        <taxon>Mammalia</taxon>
        <taxon>Eutheria</taxon>
        <taxon>Euarchontoglires</taxon>
        <taxon>Primates</taxon>
        <taxon>Haplorrhini</taxon>
        <taxon>Catarrhini</taxon>
        <taxon>Cercopithecidae</taxon>
        <taxon>Cercopithecinae</taxon>
        <taxon>Macaca</taxon>
    </lineage>
</organism>
<evidence type="ECO:0000313" key="2">
    <source>
        <dbReference type="Ensembl" id="ENSMMUP00000065001.1"/>
    </source>
</evidence>
<dbReference type="VEuPathDB" id="HostDB:ENSMMUG00000064271"/>
<protein>
    <submittedName>
        <fullName evidence="2">Uncharacterized protein</fullName>
    </submittedName>
</protein>
<accession>A0A5F7ZHD4</accession>
<evidence type="ECO:0000256" key="1">
    <source>
        <dbReference type="SAM" id="Phobius"/>
    </source>
</evidence>
<reference evidence="2" key="2">
    <citation type="submission" date="2019-01" db="EMBL/GenBank/DDBJ databases">
        <authorList>
            <person name="Graves T."/>
            <person name="Eichler E.E."/>
            <person name="Wilson R.K."/>
        </authorList>
    </citation>
    <scope>NUCLEOTIDE SEQUENCE [LARGE SCALE GENOMIC DNA]</scope>
    <source>
        <strain evidence="2">17573</strain>
    </source>
</reference>
<keyword evidence="1" id="KW-1133">Transmembrane helix</keyword>
<keyword evidence="3" id="KW-1185">Reference proteome</keyword>
<sequence length="185" mass="19656">MRVIQGYCNSRLLFVFVLFCFVLFGGGGGGGGDGVSLLLPRLECSDEILAHCNLRLSGSSNSPASAFRVAGVACHHAWLIFFIYLVEIEFCHIGQAGLELLTSSDPPASASQSARITGVSHRAWPKAIVLRGKEGDLPFLLGCAGPRYGPGTSRNSDWGLSSNTASCLLLGFSMAGYHQGFKRVS</sequence>
<keyword evidence="1" id="KW-0812">Transmembrane</keyword>
<keyword evidence="1" id="KW-0472">Membrane</keyword>
<name>A0A5F7ZHD4_MACMU</name>
<dbReference type="Ensembl" id="ENSMMUT00000089919.1">
    <property type="protein sequence ID" value="ENSMMUP00000065001.1"/>
    <property type="gene ID" value="ENSMMUG00000064271.1"/>
</dbReference>
<reference evidence="2" key="3">
    <citation type="submission" date="2025-08" db="UniProtKB">
        <authorList>
            <consortium name="Ensembl"/>
        </authorList>
    </citation>
    <scope>IDENTIFICATION</scope>
    <source>
        <strain evidence="2">17573</strain>
    </source>
</reference>
<reference evidence="2" key="4">
    <citation type="submission" date="2025-09" db="UniProtKB">
        <authorList>
            <consortium name="Ensembl"/>
        </authorList>
    </citation>
    <scope>IDENTIFICATION</scope>
    <source>
        <strain evidence="2">17573</strain>
    </source>
</reference>
<evidence type="ECO:0000313" key="3">
    <source>
        <dbReference type="Proteomes" id="UP000006718"/>
    </source>
</evidence>
<feature type="transmembrane region" description="Helical" evidence="1">
    <location>
        <begin position="66"/>
        <end position="86"/>
    </location>
</feature>
<dbReference type="AlphaFoldDB" id="A0A5F7ZHD4"/>